<feature type="compositionally biased region" description="Basic residues" evidence="1">
    <location>
        <begin position="35"/>
        <end position="44"/>
    </location>
</feature>
<dbReference type="Proteomes" id="UP000032274">
    <property type="component" value="Unassembled WGS sequence"/>
</dbReference>
<accession>A0AA40JQ32</accession>
<organism evidence="2 3">
    <name type="scientific">Staphylococcus aureus</name>
    <dbReference type="NCBI Taxonomy" id="1280"/>
    <lineage>
        <taxon>Bacteria</taxon>
        <taxon>Bacillati</taxon>
        <taxon>Bacillota</taxon>
        <taxon>Bacilli</taxon>
        <taxon>Bacillales</taxon>
        <taxon>Staphylococcaceae</taxon>
        <taxon>Staphylococcus</taxon>
    </lineage>
</organism>
<proteinExistence type="predicted"/>
<name>A0AA40JQ32_STAAU</name>
<protein>
    <submittedName>
        <fullName evidence="2">Uncharacterized protein</fullName>
    </submittedName>
</protein>
<dbReference type="AlphaFoldDB" id="A0AA40JQ32"/>
<comment type="caution">
    <text evidence="2">The sequence shown here is derived from an EMBL/GenBank/DDBJ whole genome shotgun (WGS) entry which is preliminary data.</text>
</comment>
<feature type="region of interest" description="Disordered" evidence="1">
    <location>
        <begin position="1"/>
        <end position="70"/>
    </location>
</feature>
<evidence type="ECO:0000313" key="3">
    <source>
        <dbReference type="Proteomes" id="UP000032274"/>
    </source>
</evidence>
<gene>
    <name evidence="2" type="ORF">QU38_00660</name>
</gene>
<dbReference type="EMBL" id="JXIG01000148">
    <property type="protein sequence ID" value="KIU01628.1"/>
    <property type="molecule type" value="Genomic_DNA"/>
</dbReference>
<reference evidence="2 3" key="1">
    <citation type="submission" date="2015-01" db="EMBL/GenBank/DDBJ databases">
        <title>Characterization of Swiss Staphylococcus aureus strains involved in food poisoning.</title>
        <authorList>
            <person name="Crovadore J."/>
            <person name="Chablais R."/>
            <person name="Tonacini J."/>
            <person name="Schnyder B."/>
            <person name="Lefort F."/>
        </authorList>
    </citation>
    <scope>NUCLEOTIDE SEQUENCE [LARGE SCALE GENOMIC DNA]</scope>
    <source>
        <strain evidence="2 3">SA-120</strain>
    </source>
</reference>
<feature type="compositionally biased region" description="Polar residues" evidence="1">
    <location>
        <begin position="1"/>
        <end position="10"/>
    </location>
</feature>
<evidence type="ECO:0000313" key="2">
    <source>
        <dbReference type="EMBL" id="KIU01628.1"/>
    </source>
</evidence>
<evidence type="ECO:0000256" key="1">
    <source>
        <dbReference type="SAM" id="MobiDB-lite"/>
    </source>
</evidence>
<sequence length="70" mass="7893">MRSPAATTASKCRAPSVAANWGPWPRPCWSSATPPRRRKPRPRPRPSPTQSRRWWSTRSARISGKSPRAT</sequence>